<dbReference type="RefSeq" id="WP_096803486.1">
    <property type="nucleotide sequence ID" value="NZ_CP023563.1"/>
</dbReference>
<dbReference type="InterPro" id="IPR045851">
    <property type="entry name" value="AMP-bd_C_sf"/>
</dbReference>
<dbReference type="EMBL" id="CP023563">
    <property type="protein sequence ID" value="ATG52372.1"/>
    <property type="molecule type" value="Genomic_DNA"/>
</dbReference>
<name>A0A291GQQ9_9MICO</name>
<reference evidence="3" key="1">
    <citation type="submission" date="2017-09" db="EMBL/GenBank/DDBJ databases">
        <title>Brachybacterium sp. VM2412.</title>
        <authorList>
            <person name="Tak E.J."/>
            <person name="Bae J.-W."/>
        </authorList>
    </citation>
    <scope>NUCLEOTIDE SEQUENCE [LARGE SCALE GENOMIC DNA]</scope>
    <source>
        <strain evidence="3">VM2412</strain>
    </source>
</reference>
<proteinExistence type="predicted"/>
<dbReference type="Proteomes" id="UP000218165">
    <property type="component" value="Chromosome"/>
</dbReference>
<dbReference type="SUPFAM" id="SSF56801">
    <property type="entry name" value="Acetyl-CoA synthetase-like"/>
    <property type="match status" value="1"/>
</dbReference>
<feature type="domain" description="AMP-dependent synthetase/ligase" evidence="1">
    <location>
        <begin position="106"/>
        <end position="230"/>
    </location>
</feature>
<dbReference type="Gene3D" id="3.40.50.12780">
    <property type="entry name" value="N-terminal domain of ligase-like"/>
    <property type="match status" value="1"/>
</dbReference>
<evidence type="ECO:0000259" key="1">
    <source>
        <dbReference type="Pfam" id="PF00501"/>
    </source>
</evidence>
<dbReference type="Gene3D" id="3.30.300.30">
    <property type="match status" value="1"/>
</dbReference>
<gene>
    <name evidence="2" type="ORF">CFK38_13220</name>
</gene>
<evidence type="ECO:0000313" key="2">
    <source>
        <dbReference type="EMBL" id="ATG52372.1"/>
    </source>
</evidence>
<evidence type="ECO:0000313" key="3">
    <source>
        <dbReference type="Proteomes" id="UP000218165"/>
    </source>
</evidence>
<sequence>MKLLPAAAVLRARVALRPRTIVLEDCHGTLDAGELLDLVQLHRRRRRRPHTALSSLPATAPLRQVLVTVLAGNGVLTHRSDGGAGAPRLQRRGPLTPAQLLTLSDLARRIGLGPGRRVACLTPGVHGHGLLVALGALAIGAPLVDLSHLPGPERIALLHRACPDLLSGIPVHLSDLLLAEREQGRGRPLHISRVVSGSDALSPALRADLARQFRARVHDVYGSDATGPLAVDGRPLRGVHLREIDGLLRARTPFTGGRELVTDPGTLTAGVITQVLGSSEGALSRSAMLPDPGAVVRVLRAHPAVTQARLRMVGDERTGMRTIAEVELAPAPDDLALPTPESLQSLVRDRLGPASVPCEVRLRRSGTRRTGPG</sequence>
<dbReference type="InterPro" id="IPR042099">
    <property type="entry name" value="ANL_N_sf"/>
</dbReference>
<accession>A0A291GQQ9</accession>
<dbReference type="AlphaFoldDB" id="A0A291GQQ9"/>
<organism evidence="2 3">
    <name type="scientific">Brachybacterium vulturis</name>
    <dbReference type="NCBI Taxonomy" id="2017484"/>
    <lineage>
        <taxon>Bacteria</taxon>
        <taxon>Bacillati</taxon>
        <taxon>Actinomycetota</taxon>
        <taxon>Actinomycetes</taxon>
        <taxon>Micrococcales</taxon>
        <taxon>Dermabacteraceae</taxon>
        <taxon>Brachybacterium</taxon>
    </lineage>
</organism>
<protein>
    <submittedName>
        <fullName evidence="2">Acyl-CoA synthetase</fullName>
    </submittedName>
</protein>
<dbReference type="InterPro" id="IPR000873">
    <property type="entry name" value="AMP-dep_synth/lig_dom"/>
</dbReference>
<dbReference type="Pfam" id="PF00501">
    <property type="entry name" value="AMP-binding"/>
    <property type="match status" value="1"/>
</dbReference>
<dbReference type="KEGG" id="brz:CFK38_13220"/>
<keyword evidence="3" id="KW-1185">Reference proteome</keyword>
<dbReference type="OrthoDB" id="4790136at2"/>